<keyword evidence="2" id="KW-0808">Transferase</keyword>
<organism evidence="2 3">
    <name type="scientific">Tranquillimonas alkanivorans</name>
    <dbReference type="NCBI Taxonomy" id="441119"/>
    <lineage>
        <taxon>Bacteria</taxon>
        <taxon>Pseudomonadati</taxon>
        <taxon>Pseudomonadota</taxon>
        <taxon>Alphaproteobacteria</taxon>
        <taxon>Rhodobacterales</taxon>
        <taxon>Roseobacteraceae</taxon>
        <taxon>Tranquillimonas</taxon>
    </lineage>
</organism>
<dbReference type="InterPro" id="IPR036890">
    <property type="entry name" value="HATPase_C_sf"/>
</dbReference>
<dbReference type="EMBL" id="FOXA01000002">
    <property type="protein sequence ID" value="SFP04721.1"/>
    <property type="molecule type" value="Genomic_DNA"/>
</dbReference>
<dbReference type="GO" id="GO:0016301">
    <property type="term" value="F:kinase activity"/>
    <property type="evidence" value="ECO:0007669"/>
    <property type="project" value="UniProtKB-KW"/>
</dbReference>
<dbReference type="Pfam" id="PF13581">
    <property type="entry name" value="HATPase_c_2"/>
    <property type="match status" value="1"/>
</dbReference>
<dbReference type="AlphaFoldDB" id="A0A1I5M6R9"/>
<dbReference type="STRING" id="441119.SAMN04488047_102104"/>
<evidence type="ECO:0000313" key="3">
    <source>
        <dbReference type="Proteomes" id="UP000199356"/>
    </source>
</evidence>
<evidence type="ECO:0000313" key="2">
    <source>
        <dbReference type="EMBL" id="SFP04721.1"/>
    </source>
</evidence>
<proteinExistence type="predicted"/>
<keyword evidence="3" id="KW-1185">Reference proteome</keyword>
<evidence type="ECO:0000259" key="1">
    <source>
        <dbReference type="Pfam" id="PF13581"/>
    </source>
</evidence>
<dbReference type="SUPFAM" id="SSF55874">
    <property type="entry name" value="ATPase domain of HSP90 chaperone/DNA topoisomerase II/histidine kinase"/>
    <property type="match status" value="1"/>
</dbReference>
<reference evidence="2 3" key="1">
    <citation type="submission" date="2016-10" db="EMBL/GenBank/DDBJ databases">
        <authorList>
            <person name="de Groot N.N."/>
        </authorList>
    </citation>
    <scope>NUCLEOTIDE SEQUENCE [LARGE SCALE GENOMIC DNA]</scope>
    <source>
        <strain evidence="2 3">DSM 19547</strain>
    </source>
</reference>
<sequence>MNALRSGVVKTVSLDRERDIASARYAVSKVCDELGARALRKVRFVTAVSEVARNCVDHGGGGWLDIEILRKPTRIGVRCIDEGAGIPNIEEAMRDGFTTAGSMGKGLGGARRLVDIFEISNRPSGGLEVRLVSAL</sequence>
<keyword evidence="2" id="KW-0418">Kinase</keyword>
<gene>
    <name evidence="2" type="ORF">SAMN04488047_102104</name>
</gene>
<dbReference type="Proteomes" id="UP000199356">
    <property type="component" value="Unassembled WGS sequence"/>
</dbReference>
<dbReference type="RefSeq" id="WP_093418095.1">
    <property type="nucleotide sequence ID" value="NZ_FOXA01000002.1"/>
</dbReference>
<protein>
    <submittedName>
        <fullName evidence="2">Serine/threonine-protein kinase RsbT</fullName>
    </submittedName>
</protein>
<dbReference type="OrthoDB" id="5769716at2"/>
<name>A0A1I5M6R9_9RHOB</name>
<dbReference type="InterPro" id="IPR003594">
    <property type="entry name" value="HATPase_dom"/>
</dbReference>
<feature type="domain" description="Histidine kinase/HSP90-like ATPase" evidence="1">
    <location>
        <begin position="18"/>
        <end position="131"/>
    </location>
</feature>
<accession>A0A1I5M6R9</accession>
<dbReference type="Gene3D" id="3.30.565.10">
    <property type="entry name" value="Histidine kinase-like ATPase, C-terminal domain"/>
    <property type="match status" value="1"/>
</dbReference>